<accession>A0A165NN07</accession>
<organism evidence="1 2">
    <name type="scientific">Daedalea quercina L-15889</name>
    <dbReference type="NCBI Taxonomy" id="1314783"/>
    <lineage>
        <taxon>Eukaryota</taxon>
        <taxon>Fungi</taxon>
        <taxon>Dikarya</taxon>
        <taxon>Basidiomycota</taxon>
        <taxon>Agaricomycotina</taxon>
        <taxon>Agaricomycetes</taxon>
        <taxon>Polyporales</taxon>
        <taxon>Fomitopsis</taxon>
    </lineage>
</organism>
<protein>
    <recommendedName>
        <fullName evidence="3">BTB domain-containing protein</fullName>
    </recommendedName>
</protein>
<evidence type="ECO:0000313" key="2">
    <source>
        <dbReference type="Proteomes" id="UP000076727"/>
    </source>
</evidence>
<dbReference type="Proteomes" id="UP000076727">
    <property type="component" value="Unassembled WGS sequence"/>
</dbReference>
<evidence type="ECO:0000313" key="1">
    <source>
        <dbReference type="EMBL" id="KZT67166.1"/>
    </source>
</evidence>
<sequence length="318" mass="34617">MDYFDFNLAGPPEGLDAIEHIMDTGVGTPMERPNAERGITIDVSTTFQPTVLVDNLLPDLVLVSSDHVHFYVHRHLILAASCNAFDGFLTPTPPPSDGSTPTVAVPEPADVLNIVVHAIYGLPVAQFVPPFETVSAAFDALLAYGVALHPLVLPGSPLHVLVLSQAPLRPIEAYALAAHHDLYALAVPVSSHLLSYALSELTDDLAARIGPIYLKRLFFLHNGRMEALKGLLLHPPRGHDPTRECNTAQQQRLTRAWALASAHLVWDARPTATDISTSLLQAPLLHLERELTCPLCRGALRDRVAILVREWASVKVTI</sequence>
<name>A0A165NN07_9APHY</name>
<proteinExistence type="predicted"/>
<dbReference type="STRING" id="1314783.A0A165NN07"/>
<keyword evidence="2" id="KW-1185">Reference proteome</keyword>
<reference evidence="1 2" key="1">
    <citation type="journal article" date="2016" name="Mol. Biol. Evol.">
        <title>Comparative Genomics of Early-Diverging Mushroom-Forming Fungi Provides Insights into the Origins of Lignocellulose Decay Capabilities.</title>
        <authorList>
            <person name="Nagy L.G."/>
            <person name="Riley R."/>
            <person name="Tritt A."/>
            <person name="Adam C."/>
            <person name="Daum C."/>
            <person name="Floudas D."/>
            <person name="Sun H."/>
            <person name="Yadav J.S."/>
            <person name="Pangilinan J."/>
            <person name="Larsson K.H."/>
            <person name="Matsuura K."/>
            <person name="Barry K."/>
            <person name="Labutti K."/>
            <person name="Kuo R."/>
            <person name="Ohm R.A."/>
            <person name="Bhattacharya S.S."/>
            <person name="Shirouzu T."/>
            <person name="Yoshinaga Y."/>
            <person name="Martin F.M."/>
            <person name="Grigoriev I.V."/>
            <person name="Hibbett D.S."/>
        </authorList>
    </citation>
    <scope>NUCLEOTIDE SEQUENCE [LARGE SCALE GENOMIC DNA]</scope>
    <source>
        <strain evidence="1 2">L-15889</strain>
    </source>
</reference>
<dbReference type="EMBL" id="KV429079">
    <property type="protein sequence ID" value="KZT67166.1"/>
    <property type="molecule type" value="Genomic_DNA"/>
</dbReference>
<dbReference type="OrthoDB" id="3265815at2759"/>
<gene>
    <name evidence="1" type="ORF">DAEQUDRAFT_767397</name>
</gene>
<dbReference type="AlphaFoldDB" id="A0A165NN07"/>
<evidence type="ECO:0008006" key="3">
    <source>
        <dbReference type="Google" id="ProtNLM"/>
    </source>
</evidence>